<dbReference type="PANTHER" id="PTHR32015:SF1">
    <property type="entry name" value="LIPASE"/>
    <property type="match status" value="1"/>
</dbReference>
<dbReference type="InterPro" id="IPR002918">
    <property type="entry name" value="Lipase_EstA/Esterase_EstB"/>
</dbReference>
<name>A0ABQ5QP57_9ACTN</name>
<dbReference type="EMBL" id="BSDI01000005">
    <property type="protein sequence ID" value="GLH96017.1"/>
    <property type="molecule type" value="Genomic_DNA"/>
</dbReference>
<keyword evidence="2" id="KW-1185">Reference proteome</keyword>
<dbReference type="RefSeq" id="WP_281893142.1">
    <property type="nucleotide sequence ID" value="NZ_BSDI01000005.1"/>
</dbReference>
<dbReference type="Proteomes" id="UP001144280">
    <property type="component" value="Unassembled WGS sequence"/>
</dbReference>
<protein>
    <recommendedName>
        <fullName evidence="3">Lipase</fullName>
    </recommendedName>
</protein>
<reference evidence="1" key="1">
    <citation type="submission" date="2022-12" db="EMBL/GenBank/DDBJ databases">
        <title>New Phytohabitans aurantiacus sp. RD004123 nov., an actinomycete isolated from soil.</title>
        <authorList>
            <person name="Triningsih D.W."/>
            <person name="Harunari E."/>
            <person name="Igarashi Y."/>
        </authorList>
    </citation>
    <scope>NUCLEOTIDE SEQUENCE</scope>
    <source>
        <strain evidence="1">RD004123</strain>
    </source>
</reference>
<dbReference type="Gene3D" id="3.40.50.1820">
    <property type="entry name" value="alpha/beta hydrolase"/>
    <property type="match status" value="1"/>
</dbReference>
<accession>A0ABQ5QP57</accession>
<evidence type="ECO:0008006" key="3">
    <source>
        <dbReference type="Google" id="ProtNLM"/>
    </source>
</evidence>
<evidence type="ECO:0000313" key="2">
    <source>
        <dbReference type="Proteomes" id="UP001144280"/>
    </source>
</evidence>
<comment type="caution">
    <text evidence="1">The sequence shown here is derived from an EMBL/GenBank/DDBJ whole genome shotgun (WGS) entry which is preliminary data.</text>
</comment>
<dbReference type="Pfam" id="PF01674">
    <property type="entry name" value="Lipase_2"/>
    <property type="match status" value="1"/>
</dbReference>
<gene>
    <name evidence="1" type="ORF">Pa4123_12900</name>
</gene>
<dbReference type="SUPFAM" id="SSF53474">
    <property type="entry name" value="alpha/beta-Hydrolases"/>
    <property type="match status" value="1"/>
</dbReference>
<organism evidence="1 2">
    <name type="scientific">Phytohabitans aurantiacus</name>
    <dbReference type="NCBI Taxonomy" id="3016789"/>
    <lineage>
        <taxon>Bacteria</taxon>
        <taxon>Bacillati</taxon>
        <taxon>Actinomycetota</taxon>
        <taxon>Actinomycetes</taxon>
        <taxon>Micromonosporales</taxon>
        <taxon>Micromonosporaceae</taxon>
    </lineage>
</organism>
<evidence type="ECO:0000313" key="1">
    <source>
        <dbReference type="EMBL" id="GLH96017.1"/>
    </source>
</evidence>
<sequence length="325" mass="32533">MSTKEYHLARRRGRALRAGLIAVAAAAVLGGGLAVANAGSSGAGGSGTGQGAAGEGAAGMGEAGAAEQGAIAAAQALASAGLEGANDFECVASPAIPEDAEDPEPVILVHDTFRDGASNFAALAPEIAGAGLCVFALDYGENGTAPLADSATQLQTFVAGVLEATGASKVDLVGHGQGGLLPRVLVGPLGLAEQVDDIVAIAPATRGTDTPLEDPNFAECAACADLAPDSEFLTQLNANGDVVPGPAYTVPWSIADDVITPPDSQTLKGGEPEQVNNERMEFACLGRLDFDHALDQELAVADIVLSAVQREGPSDPGLAFRPARC</sequence>
<dbReference type="InterPro" id="IPR029058">
    <property type="entry name" value="AB_hydrolase_fold"/>
</dbReference>
<dbReference type="PANTHER" id="PTHR32015">
    <property type="entry name" value="FASTING INDUCED LIPASE"/>
    <property type="match status" value="1"/>
</dbReference>
<proteinExistence type="predicted"/>